<dbReference type="SUPFAM" id="SSF53448">
    <property type="entry name" value="Nucleotide-diphospho-sugar transferases"/>
    <property type="match status" value="1"/>
</dbReference>
<reference evidence="7" key="1">
    <citation type="journal article" date="2019" name="Int. J. Syst. Evol. Microbiol.">
        <title>The Global Catalogue of Microorganisms (GCM) 10K type strain sequencing project: providing services to taxonomists for standard genome sequencing and annotation.</title>
        <authorList>
            <consortium name="The Broad Institute Genomics Platform"/>
            <consortium name="The Broad Institute Genome Sequencing Center for Infectious Disease"/>
            <person name="Wu L."/>
            <person name="Ma J."/>
        </authorList>
    </citation>
    <scope>NUCLEOTIDE SEQUENCE [LARGE SCALE GENOMIC DNA]</scope>
    <source>
        <strain evidence="7">JCM 13249</strain>
    </source>
</reference>
<feature type="transmembrane region" description="Helical" evidence="4">
    <location>
        <begin position="309"/>
        <end position="331"/>
    </location>
</feature>
<keyword evidence="3" id="KW-0808">Transferase</keyword>
<dbReference type="InterPro" id="IPR029044">
    <property type="entry name" value="Nucleotide-diphossugar_trans"/>
</dbReference>
<dbReference type="CDD" id="cd06423">
    <property type="entry name" value="CESA_like"/>
    <property type="match status" value="1"/>
</dbReference>
<feature type="transmembrane region" description="Helical" evidence="4">
    <location>
        <begin position="675"/>
        <end position="695"/>
    </location>
</feature>
<dbReference type="PANTHER" id="PTHR43630">
    <property type="entry name" value="POLY-BETA-1,6-N-ACETYL-D-GLUCOSAMINE SYNTHASE"/>
    <property type="match status" value="1"/>
</dbReference>
<dbReference type="InterPro" id="IPR002509">
    <property type="entry name" value="NODB_dom"/>
</dbReference>
<accession>A0ABP4X5M5</accession>
<organism evidence="6 7">
    <name type="scientific">Luedemannella helvata</name>
    <dbReference type="NCBI Taxonomy" id="349315"/>
    <lineage>
        <taxon>Bacteria</taxon>
        <taxon>Bacillati</taxon>
        <taxon>Actinomycetota</taxon>
        <taxon>Actinomycetes</taxon>
        <taxon>Micromonosporales</taxon>
        <taxon>Micromonosporaceae</taxon>
        <taxon>Luedemannella</taxon>
    </lineage>
</organism>
<evidence type="ECO:0000313" key="7">
    <source>
        <dbReference type="Proteomes" id="UP001500655"/>
    </source>
</evidence>
<name>A0ABP4X5M5_9ACTN</name>
<dbReference type="Gene3D" id="3.20.20.370">
    <property type="entry name" value="Glycoside hydrolase/deacetylase"/>
    <property type="match status" value="1"/>
</dbReference>
<evidence type="ECO:0000256" key="3">
    <source>
        <dbReference type="ARBA" id="ARBA00022679"/>
    </source>
</evidence>
<comment type="similarity">
    <text evidence="1">Belongs to the glycosyltransferase 2 family.</text>
</comment>
<keyword evidence="4" id="KW-0812">Transmembrane</keyword>
<evidence type="ECO:0000256" key="1">
    <source>
        <dbReference type="ARBA" id="ARBA00006739"/>
    </source>
</evidence>
<protein>
    <submittedName>
        <fullName evidence="6">Glycosyltransferase</fullName>
    </submittedName>
</protein>
<evidence type="ECO:0000259" key="5">
    <source>
        <dbReference type="PROSITE" id="PS51677"/>
    </source>
</evidence>
<evidence type="ECO:0000313" key="6">
    <source>
        <dbReference type="EMBL" id="GAA1770275.1"/>
    </source>
</evidence>
<feature type="transmembrane region" description="Helical" evidence="4">
    <location>
        <begin position="635"/>
        <end position="654"/>
    </location>
</feature>
<keyword evidence="7" id="KW-1185">Reference proteome</keyword>
<dbReference type="Proteomes" id="UP001500655">
    <property type="component" value="Unassembled WGS sequence"/>
</dbReference>
<keyword evidence="4" id="KW-1133">Transmembrane helix</keyword>
<comment type="caution">
    <text evidence="6">The sequence shown here is derived from an EMBL/GenBank/DDBJ whole genome shotgun (WGS) entry which is preliminary data.</text>
</comment>
<dbReference type="InterPro" id="IPR011330">
    <property type="entry name" value="Glyco_hydro/deAcase_b/a-brl"/>
</dbReference>
<evidence type="ECO:0000256" key="2">
    <source>
        <dbReference type="ARBA" id="ARBA00022676"/>
    </source>
</evidence>
<feature type="domain" description="NodB homology" evidence="5">
    <location>
        <begin position="88"/>
        <end position="275"/>
    </location>
</feature>
<dbReference type="PROSITE" id="PS51677">
    <property type="entry name" value="NODB"/>
    <property type="match status" value="1"/>
</dbReference>
<proteinExistence type="inferred from homology"/>
<keyword evidence="4" id="KW-0472">Membrane</keyword>
<sequence length="713" mass="77123">MARYSSRHRDPRAGAKVPRAHWALLLFAMLALLAELALGGIVNGVGGEGGAPRAAATGPAAPKAVRGGGPVLRIEAGSDVATRHLPPGTVALTFDDGPDPRWTPQILDQLARAQARATFFVVGSKVNRYPELTRRILAEGHEIGIHTFTHADLAAVPAWRRRAEIALSQNALAGATGQLAVLMRPPFSSHPDAMSADDFAALRDVAGAGLLVVLADRDTQDWRRPGVDAIVAGALPPAGRGGVVMLHDSGGDRSQTVAALGPLLDRLKGHGYQLTTVSEALALPPPAVAGPGDRLRGDTLRAAQTLSGWLNHAMTALLGTALALGLLRLVLQLATARAHRRRARRQRHRPVFLGPVTVIVPAYNEAANIEATVRSLVASDYPEVYVLVVDDGSADDTFRIVRDLRLPRVRVIRQDNAGKPAALNNGLAHTHTDLVIMVDGDTIFERDAVGRLVQPFRDPEVGAVSGNAKVANRGGLLGRWQHLEYVMGFNLDRRMFDIGRCMPTVPGAIGAFRRGVLMGAGGVSSATLAEDTDLTMSVIRAGWRVVYEEKAIAWTEAPSTLRQLWRQRYRWCYGTMQAMWKHRDTLTRRGPAGQLGRRGLTYLTVFQVLLPLAAPAVDVYAIYGLLFLPLAQVAVPWLAFTALGALTAAYALRLDGERLRVLWSLPLQQFVYRQLMYLVVVQSVVTALAGVRLPWHRMVRSGAAQSLLRARTR</sequence>
<dbReference type="EMBL" id="BAAALS010000028">
    <property type="protein sequence ID" value="GAA1770275.1"/>
    <property type="molecule type" value="Genomic_DNA"/>
</dbReference>
<dbReference type="SUPFAM" id="SSF88713">
    <property type="entry name" value="Glycoside hydrolase/deacetylase"/>
    <property type="match status" value="1"/>
</dbReference>
<dbReference type="PANTHER" id="PTHR43630:SF1">
    <property type="entry name" value="POLY-BETA-1,6-N-ACETYL-D-GLUCOSAMINE SYNTHASE"/>
    <property type="match status" value="1"/>
</dbReference>
<feature type="transmembrane region" description="Helical" evidence="4">
    <location>
        <begin position="599"/>
        <end position="623"/>
    </location>
</feature>
<dbReference type="Pfam" id="PF01522">
    <property type="entry name" value="Polysacc_deac_1"/>
    <property type="match status" value="1"/>
</dbReference>
<dbReference type="Pfam" id="PF13641">
    <property type="entry name" value="Glyco_tranf_2_3"/>
    <property type="match status" value="1"/>
</dbReference>
<keyword evidence="2" id="KW-0328">Glycosyltransferase</keyword>
<gene>
    <name evidence="6" type="ORF">GCM10009681_47100</name>
</gene>
<evidence type="ECO:0000256" key="4">
    <source>
        <dbReference type="SAM" id="Phobius"/>
    </source>
</evidence>
<dbReference type="RefSeq" id="WP_344086079.1">
    <property type="nucleotide sequence ID" value="NZ_BAAALS010000028.1"/>
</dbReference>
<dbReference type="Gene3D" id="3.90.550.10">
    <property type="entry name" value="Spore Coat Polysaccharide Biosynthesis Protein SpsA, Chain A"/>
    <property type="match status" value="1"/>
</dbReference>